<dbReference type="STRING" id="761204.W2PIQ6"/>
<reference evidence="2 3" key="2">
    <citation type="submission" date="2013-11" db="EMBL/GenBank/DDBJ databases">
        <title>The Genome Sequence of Phytophthora parasitica INRA-310.</title>
        <authorList>
            <consortium name="The Broad Institute Genomics Platform"/>
            <person name="Russ C."/>
            <person name="Tyler B."/>
            <person name="Panabieres F."/>
            <person name="Shan W."/>
            <person name="Tripathy S."/>
            <person name="Grunwald N."/>
            <person name="Machado M."/>
            <person name="Johnson C.S."/>
            <person name="Arredondo F."/>
            <person name="Hong C."/>
            <person name="Coffey M."/>
            <person name="Young S.K."/>
            <person name="Zeng Q."/>
            <person name="Gargeya S."/>
            <person name="Fitzgerald M."/>
            <person name="Abouelleil A."/>
            <person name="Alvarado L."/>
            <person name="Chapman S.B."/>
            <person name="Gainer-Dewar J."/>
            <person name="Goldberg J."/>
            <person name="Griggs A."/>
            <person name="Gujja S."/>
            <person name="Hansen M."/>
            <person name="Howarth C."/>
            <person name="Imamovic A."/>
            <person name="Ireland A."/>
            <person name="Larimer J."/>
            <person name="McCowan C."/>
            <person name="Murphy C."/>
            <person name="Pearson M."/>
            <person name="Poon T.W."/>
            <person name="Priest M."/>
            <person name="Roberts A."/>
            <person name="Saif S."/>
            <person name="Shea T."/>
            <person name="Sykes S."/>
            <person name="Wortman J."/>
            <person name="Nusbaum C."/>
            <person name="Birren B."/>
        </authorList>
    </citation>
    <scope>NUCLEOTIDE SEQUENCE [LARGE SCALE GENOMIC DNA]</scope>
    <source>
        <strain evidence="2 3">INRA-310</strain>
    </source>
</reference>
<proteinExistence type="predicted"/>
<dbReference type="InterPro" id="IPR012337">
    <property type="entry name" value="RNaseH-like_sf"/>
</dbReference>
<feature type="domain" description="HAT C-terminal dimerisation" evidence="1">
    <location>
        <begin position="231"/>
        <end position="302"/>
    </location>
</feature>
<dbReference type="Proteomes" id="UP000018817">
    <property type="component" value="Unassembled WGS sequence"/>
</dbReference>
<protein>
    <recommendedName>
        <fullName evidence="1">HAT C-terminal dimerisation domain-containing protein</fullName>
    </recommendedName>
</protein>
<dbReference type="GeneID" id="20186711"/>
<dbReference type="Pfam" id="PF05699">
    <property type="entry name" value="Dimer_Tnp_hAT"/>
    <property type="match status" value="1"/>
</dbReference>
<dbReference type="SUPFAM" id="SSF53098">
    <property type="entry name" value="Ribonuclease H-like"/>
    <property type="match status" value="1"/>
</dbReference>
<organism evidence="2 3">
    <name type="scientific">Phytophthora nicotianae (strain INRA-310)</name>
    <name type="common">Phytophthora parasitica</name>
    <dbReference type="NCBI Taxonomy" id="761204"/>
    <lineage>
        <taxon>Eukaryota</taxon>
        <taxon>Sar</taxon>
        <taxon>Stramenopiles</taxon>
        <taxon>Oomycota</taxon>
        <taxon>Peronosporomycetes</taxon>
        <taxon>Peronosporales</taxon>
        <taxon>Peronosporaceae</taxon>
        <taxon>Phytophthora</taxon>
    </lineage>
</organism>
<dbReference type="RefSeq" id="XP_008913787.1">
    <property type="nucleotide sequence ID" value="XM_008915539.1"/>
</dbReference>
<dbReference type="EMBL" id="KI669632">
    <property type="protein sequence ID" value="ETN00873.1"/>
    <property type="molecule type" value="Genomic_DNA"/>
</dbReference>
<reference evidence="3" key="1">
    <citation type="submission" date="2011-12" db="EMBL/GenBank/DDBJ databases">
        <authorList>
            <consortium name="The Broad Institute Genome Sequencing Platform"/>
            <person name="Russ C."/>
            <person name="Tyler B."/>
            <person name="Panabieres F."/>
            <person name="Shan W."/>
            <person name="Tripathy S."/>
            <person name="Grunwald N."/>
            <person name="Machado M."/>
            <person name="Young S.K."/>
            <person name="Zeng Q."/>
            <person name="Gargeya S."/>
            <person name="Fitzgerald M."/>
            <person name="Haas B."/>
            <person name="Abouelleil A."/>
            <person name="Alvarado L."/>
            <person name="Arachchi H.M."/>
            <person name="Berlin A."/>
            <person name="Chapman S.B."/>
            <person name="Gearin G."/>
            <person name="Goldberg J."/>
            <person name="Griggs A."/>
            <person name="Gujja S."/>
            <person name="Hansen M."/>
            <person name="Heiman D."/>
            <person name="Howarth C."/>
            <person name="Larimer J."/>
            <person name="Lui A."/>
            <person name="MacDonald P.J.P."/>
            <person name="McCowen C."/>
            <person name="Montmayeur A."/>
            <person name="Murphy C."/>
            <person name="Neiman D."/>
            <person name="Pearson M."/>
            <person name="Priest M."/>
            <person name="Roberts A."/>
            <person name="Saif S."/>
            <person name="Shea T."/>
            <person name="Sisk P."/>
            <person name="Stolte C."/>
            <person name="Sykes S."/>
            <person name="Wortman J."/>
            <person name="Nusbaum C."/>
            <person name="Birren B."/>
        </authorList>
    </citation>
    <scope>NUCLEOTIDE SEQUENCE [LARGE SCALE GENOMIC DNA]</scope>
    <source>
        <strain evidence="3">INRA-310</strain>
    </source>
</reference>
<dbReference type="AlphaFoldDB" id="W2PIQ6"/>
<evidence type="ECO:0000259" key="1">
    <source>
        <dbReference type="Pfam" id="PF05699"/>
    </source>
</evidence>
<accession>W2PIQ6</accession>
<gene>
    <name evidence="2" type="ORF">PPTG_17757</name>
</gene>
<dbReference type="OrthoDB" id="91442at2759"/>
<dbReference type="GO" id="GO:0046983">
    <property type="term" value="F:protein dimerization activity"/>
    <property type="evidence" value="ECO:0007669"/>
    <property type="project" value="InterPro"/>
</dbReference>
<evidence type="ECO:0000313" key="3">
    <source>
        <dbReference type="Proteomes" id="UP000018817"/>
    </source>
</evidence>
<name>W2PIQ6_PHYN3</name>
<evidence type="ECO:0000313" key="2">
    <source>
        <dbReference type="EMBL" id="ETN00873.1"/>
    </source>
</evidence>
<dbReference type="VEuPathDB" id="FungiDB:PPTG_17757"/>
<dbReference type="InterPro" id="IPR008906">
    <property type="entry name" value="HATC_C_dom"/>
</dbReference>
<sequence length="316" mass="36030">MENVMENVTEKGWEIGAVVSDDAGQCRRARCILALRCPRIAFIHCFAQDINNLVKAALNSAFKILTKKASLATATLNGSSSKWLVRAQAVVLAIYGKQLGFINLCETRWNSVQGCFAPLLRVRNALHQFSVRYIDDPEFPEGLKIFGDTDFWENLKSAEEVIRPLSNVSYKLERDENTLADVEPQLRLLERLCGYGIYFYRRYIAKNDEEDIESLLVDFHEWYRGSFVDQALVRFNGDVGQFWSFAADVKRESKLPRLAAVILSIAVNTATCERYFSELAAIHTAKRNRMNPEKARKFSVVKRQLAFTNKKLIDGK</sequence>